<feature type="domain" description="GAF" evidence="2">
    <location>
        <begin position="38"/>
        <end position="163"/>
    </location>
</feature>
<dbReference type="PANTHER" id="PTHR21021:SF15">
    <property type="entry name" value="FREE METHIONINE-R-SULFOXIDE REDUCTASE"/>
    <property type="match status" value="1"/>
</dbReference>
<name>A0A7L5DLY5_9BACT</name>
<dbReference type="PANTHER" id="PTHR21021">
    <property type="entry name" value="GAF/PUTATIVE CYTOSKELETAL PROTEIN"/>
    <property type="match status" value="1"/>
</dbReference>
<protein>
    <submittedName>
        <fullName evidence="3">GAF domain-containing protein</fullName>
    </submittedName>
</protein>
<dbReference type="Gene3D" id="3.30.450.40">
    <property type="match status" value="1"/>
</dbReference>
<reference evidence="3 4" key="1">
    <citation type="submission" date="2020-04" db="EMBL/GenBank/DDBJ databases">
        <title>Genome sequencing of novel species.</title>
        <authorList>
            <person name="Heo J."/>
            <person name="Kim S.-J."/>
            <person name="Kim J.-S."/>
            <person name="Hong S.-B."/>
            <person name="Kwon S.-W."/>
        </authorList>
    </citation>
    <scope>NUCLEOTIDE SEQUENCE [LARGE SCALE GENOMIC DNA]</scope>
    <source>
        <strain evidence="3 4">CJU-R4</strain>
    </source>
</reference>
<evidence type="ECO:0000259" key="2">
    <source>
        <dbReference type="Pfam" id="PF13185"/>
    </source>
</evidence>
<accession>A0A7L5DLY5</accession>
<dbReference type="Pfam" id="PF13185">
    <property type="entry name" value="GAF_2"/>
    <property type="match status" value="1"/>
</dbReference>
<evidence type="ECO:0000313" key="4">
    <source>
        <dbReference type="Proteomes" id="UP000501128"/>
    </source>
</evidence>
<dbReference type="EMBL" id="CP051677">
    <property type="protein sequence ID" value="QJD78213.1"/>
    <property type="molecule type" value="Genomic_DNA"/>
</dbReference>
<dbReference type="KEGG" id="srho:HH216_07080"/>
<evidence type="ECO:0000313" key="3">
    <source>
        <dbReference type="EMBL" id="QJD78213.1"/>
    </source>
</evidence>
<gene>
    <name evidence="3" type="ORF">HH216_07080</name>
</gene>
<proteinExistence type="inferred from homology"/>
<dbReference type="AlphaFoldDB" id="A0A7L5DLY5"/>
<dbReference type="InterPro" id="IPR029016">
    <property type="entry name" value="GAF-like_dom_sf"/>
</dbReference>
<sequence length="166" mass="17734">MAETLILPAPTGDRATDRQAAYDSLIPQLDALLTGETDLTANLANTAAALREAFGFFWVGFYLTKDDQLVLGPFQGPIACTRIAFGRGVCGAAYSRRETILVPDVEQFPGHIACSSASKSEVVVPVFDALGNVAMVLDVDSDLLNDFDDIDVRGLEQVAALLTARL</sequence>
<dbReference type="GO" id="GO:0005829">
    <property type="term" value="C:cytosol"/>
    <property type="evidence" value="ECO:0007669"/>
    <property type="project" value="TreeGrafter"/>
</dbReference>
<organism evidence="3 4">
    <name type="scientific">Spirosoma rhododendri</name>
    <dbReference type="NCBI Taxonomy" id="2728024"/>
    <lineage>
        <taxon>Bacteria</taxon>
        <taxon>Pseudomonadati</taxon>
        <taxon>Bacteroidota</taxon>
        <taxon>Cytophagia</taxon>
        <taxon>Cytophagales</taxon>
        <taxon>Cytophagaceae</taxon>
        <taxon>Spirosoma</taxon>
    </lineage>
</organism>
<evidence type="ECO:0000256" key="1">
    <source>
        <dbReference type="ARBA" id="ARBA00038454"/>
    </source>
</evidence>
<keyword evidence="4" id="KW-1185">Reference proteome</keyword>
<dbReference type="Proteomes" id="UP000501128">
    <property type="component" value="Chromosome"/>
</dbReference>
<comment type="similarity">
    <text evidence="1">Belongs to the free Met sulfoxide reductase family.</text>
</comment>
<dbReference type="InterPro" id="IPR051330">
    <property type="entry name" value="Phosphatase_reg/MetRdx"/>
</dbReference>
<dbReference type="RefSeq" id="WP_169550155.1">
    <property type="nucleotide sequence ID" value="NZ_CP051677.1"/>
</dbReference>
<dbReference type="GO" id="GO:0033745">
    <property type="term" value="F:L-methionine-(R)-S-oxide reductase activity"/>
    <property type="evidence" value="ECO:0007669"/>
    <property type="project" value="TreeGrafter"/>
</dbReference>
<dbReference type="FunFam" id="3.30.450.40:FF:000008">
    <property type="entry name" value="GAF domain-containing proteins"/>
    <property type="match status" value="1"/>
</dbReference>
<dbReference type="InterPro" id="IPR003018">
    <property type="entry name" value="GAF"/>
</dbReference>
<dbReference type="SUPFAM" id="SSF55781">
    <property type="entry name" value="GAF domain-like"/>
    <property type="match status" value="1"/>
</dbReference>